<evidence type="ECO:0000256" key="1">
    <source>
        <dbReference type="ARBA" id="ARBA00022722"/>
    </source>
</evidence>
<dbReference type="InterPro" id="IPR002562">
    <property type="entry name" value="3'-5'_exonuclease_dom"/>
</dbReference>
<dbReference type="InterPro" id="IPR011992">
    <property type="entry name" value="EF-hand-dom_pair"/>
</dbReference>
<dbReference type="InterPro" id="IPR051132">
    <property type="entry name" value="3-5_Exonuclease_domain"/>
</dbReference>
<accession>A0AA36JRI9</accession>
<feature type="region of interest" description="Disordered" evidence="3">
    <location>
        <begin position="767"/>
        <end position="836"/>
    </location>
</feature>
<dbReference type="GO" id="GO:0003676">
    <property type="term" value="F:nucleic acid binding"/>
    <property type="evidence" value="ECO:0007669"/>
    <property type="project" value="InterPro"/>
</dbReference>
<dbReference type="SMART" id="SM00474">
    <property type="entry name" value="35EXOc"/>
    <property type="match status" value="1"/>
</dbReference>
<name>A0AA36JRI9_9DINO</name>
<evidence type="ECO:0000313" key="5">
    <source>
        <dbReference type="EMBL" id="CAJ1411092.1"/>
    </source>
</evidence>
<gene>
    <name evidence="5" type="ORF">EVOR1521_LOCUS31756</name>
</gene>
<dbReference type="PANTHER" id="PTHR13620">
    <property type="entry name" value="3-5 EXONUCLEASE"/>
    <property type="match status" value="1"/>
</dbReference>
<reference evidence="5" key="1">
    <citation type="submission" date="2023-08" db="EMBL/GenBank/DDBJ databases">
        <authorList>
            <person name="Chen Y."/>
            <person name="Shah S."/>
            <person name="Dougan E. K."/>
            <person name="Thang M."/>
            <person name="Chan C."/>
        </authorList>
    </citation>
    <scope>NUCLEOTIDE SEQUENCE</scope>
</reference>
<feature type="compositionally biased region" description="Basic and acidic residues" evidence="3">
    <location>
        <begin position="1087"/>
        <end position="1111"/>
    </location>
</feature>
<dbReference type="GO" id="GO:0008408">
    <property type="term" value="F:3'-5' exonuclease activity"/>
    <property type="evidence" value="ECO:0007669"/>
    <property type="project" value="InterPro"/>
</dbReference>
<evidence type="ECO:0000313" key="6">
    <source>
        <dbReference type="Proteomes" id="UP001178507"/>
    </source>
</evidence>
<dbReference type="PROSITE" id="PS50222">
    <property type="entry name" value="EF_HAND_2"/>
    <property type="match status" value="2"/>
</dbReference>
<dbReference type="Gene3D" id="3.30.420.10">
    <property type="entry name" value="Ribonuclease H-like superfamily/Ribonuclease H"/>
    <property type="match status" value="1"/>
</dbReference>
<feature type="domain" description="EF-hand" evidence="4">
    <location>
        <begin position="668"/>
        <end position="703"/>
    </location>
</feature>
<dbReference type="GO" id="GO:0005634">
    <property type="term" value="C:nucleus"/>
    <property type="evidence" value="ECO:0007669"/>
    <property type="project" value="TreeGrafter"/>
</dbReference>
<keyword evidence="6" id="KW-1185">Reference proteome</keyword>
<dbReference type="InterPro" id="IPR012337">
    <property type="entry name" value="RNaseH-like_sf"/>
</dbReference>
<dbReference type="EMBL" id="CAUJNA010003856">
    <property type="protein sequence ID" value="CAJ1411092.1"/>
    <property type="molecule type" value="Genomic_DNA"/>
</dbReference>
<dbReference type="GO" id="GO:0005509">
    <property type="term" value="F:calcium ion binding"/>
    <property type="evidence" value="ECO:0007669"/>
    <property type="project" value="InterPro"/>
</dbReference>
<dbReference type="InterPro" id="IPR036397">
    <property type="entry name" value="RNaseH_sf"/>
</dbReference>
<dbReference type="SUPFAM" id="SSF47473">
    <property type="entry name" value="EF-hand"/>
    <property type="match status" value="1"/>
</dbReference>
<dbReference type="GO" id="GO:0006139">
    <property type="term" value="P:nucleobase-containing compound metabolic process"/>
    <property type="evidence" value="ECO:0007669"/>
    <property type="project" value="InterPro"/>
</dbReference>
<proteinExistence type="predicted"/>
<dbReference type="SUPFAM" id="SSF53098">
    <property type="entry name" value="Ribonuclease H-like"/>
    <property type="match status" value="1"/>
</dbReference>
<keyword evidence="2" id="KW-0378">Hydrolase</keyword>
<dbReference type="CDD" id="cd06141">
    <property type="entry name" value="WRN_exo"/>
    <property type="match status" value="1"/>
</dbReference>
<sequence>MLGAHRRPPLEAGRLYVVLSLAEAETVRKVMHARAMEKPEGYVLSLRCVGHGTGRTLDATCPFPEPADHQLLMAMQASRFLDCQTYFEDYCIPIMLRSVMKDAAFRRRKWFEGTGASLGSSMHCDELCRALKTQPPWYRLPADITPLLSADTEECEAALRRLAPGPLGLDTEWADSKGTVALLQLATRQGCLLIQLPKLDRLPPSLQSLLLCEDYVKCGVGIAQDLRLLEQQFALRSRGALELQHLAVKYNHTDHGLGLAALCRSLLNRRLDKRTELRRSDWTGELSVEQIAYAAGDAFVAVEILEELQSRYAPCGTLREWCGDFVDKLPKGRSLGQAKTRSREKAKVVHAPKRQTELYGGCRLLSPAGLHLANVSSAKAAWYVSMGLGRRLDSAEDRVVVQLNFEPKGVGHAGDQFYLQIMENQCVGCGSKDHLVRFSIVPHVFRALLPRRFKEHSSHDIVLLCHSCYVPASDAAQTLRRRHLSSCNLSDPSTPGVAGRFRIDQQKLRARGAAAALQCPSLPPPVREAKEAVIREFLQKAPGEPLSAAELSSARALDPKVAVEGYQSPEASCAQQLGFASEDPDLETRCFNFVLTWRQAFLNAVQPRHLPAGWNLHRSIRKHAAQSCRRRFGRWQEQPVAEILTLDSDLSLLEEASLSVTLREALSGKNLSIRGAFDIFDSDKNGSLDMVETWSALYHLGLRGISAAQVVRFFDLMDEAKVGRVGFREFHNFVEAAIEEKTHHLPALSRVVSEEPELAHAPPALRRVLSSDPSPHPPMPRQTSPAVSPVPEGSTLNLPLQPPDLARLTSGPGGPGPGPALARGGTVGGPPLLGRHSSFQATATLFSEPRFKEELELARKAFADARREAEAAHEQKYTEELRIIEEKQEEEEEKKLGSNPSLSEAGDAAEWSFQRSRLPAHCQTVPKHRCDFEVDPDALVPDRKRCILQAGASLELPMPTGLSVGKGARPSLEAYSLTVFFQLPKDWSMERGSITPLLDFPRAEEAMWGEPSAQLVALHDGQLALRSVGDEDFKVKAKKEEEENQKKKEARKEAEKKRKEAIKAAKKAKPKKAEAEKADGKTDDDDKNAKTEDAKTEDAKTEDAKTEDGDKAFEAAQSPWFALEYETVSSVCVGRMLGAFPTINVNRERVSAHGEMQWSLQEKKAEDKKDDGDFRLLPSVGTWYTGQLSRS</sequence>
<evidence type="ECO:0000259" key="4">
    <source>
        <dbReference type="PROSITE" id="PS50222"/>
    </source>
</evidence>
<dbReference type="InterPro" id="IPR002048">
    <property type="entry name" value="EF_hand_dom"/>
</dbReference>
<dbReference type="Proteomes" id="UP001178507">
    <property type="component" value="Unassembled WGS sequence"/>
</dbReference>
<evidence type="ECO:0000256" key="3">
    <source>
        <dbReference type="SAM" id="MobiDB-lite"/>
    </source>
</evidence>
<feature type="region of interest" description="Disordered" evidence="3">
    <location>
        <begin position="1036"/>
        <end position="1111"/>
    </location>
</feature>
<feature type="domain" description="EF-hand" evidence="4">
    <location>
        <begin position="705"/>
        <end position="740"/>
    </location>
</feature>
<dbReference type="GO" id="GO:0005737">
    <property type="term" value="C:cytoplasm"/>
    <property type="evidence" value="ECO:0007669"/>
    <property type="project" value="TreeGrafter"/>
</dbReference>
<evidence type="ECO:0000256" key="2">
    <source>
        <dbReference type="ARBA" id="ARBA00022801"/>
    </source>
</evidence>
<feature type="compositionally biased region" description="Basic and acidic residues" evidence="3">
    <location>
        <begin position="1036"/>
        <end position="1063"/>
    </location>
</feature>
<comment type="caution">
    <text evidence="5">The sequence shown here is derived from an EMBL/GenBank/DDBJ whole genome shotgun (WGS) entry which is preliminary data.</text>
</comment>
<feature type="compositionally biased region" description="Basic and acidic residues" evidence="3">
    <location>
        <begin position="1071"/>
        <end position="1081"/>
    </location>
</feature>
<dbReference type="Gene3D" id="1.10.238.10">
    <property type="entry name" value="EF-hand"/>
    <property type="match status" value="1"/>
</dbReference>
<dbReference type="PANTHER" id="PTHR13620:SF104">
    <property type="entry name" value="EXONUCLEASE 3'-5' DOMAIN-CONTAINING PROTEIN 2"/>
    <property type="match status" value="1"/>
</dbReference>
<protein>
    <recommendedName>
        <fullName evidence="4">EF-hand domain-containing protein</fullName>
    </recommendedName>
</protein>
<dbReference type="Pfam" id="PF01612">
    <property type="entry name" value="DNA_pol_A_exo1"/>
    <property type="match status" value="1"/>
</dbReference>
<keyword evidence="1" id="KW-0540">Nuclease</keyword>
<dbReference type="AlphaFoldDB" id="A0AA36JRI9"/>
<organism evidence="5 6">
    <name type="scientific">Effrenium voratum</name>
    <dbReference type="NCBI Taxonomy" id="2562239"/>
    <lineage>
        <taxon>Eukaryota</taxon>
        <taxon>Sar</taxon>
        <taxon>Alveolata</taxon>
        <taxon>Dinophyceae</taxon>
        <taxon>Suessiales</taxon>
        <taxon>Symbiodiniaceae</taxon>
        <taxon>Effrenium</taxon>
    </lineage>
</organism>
<feature type="region of interest" description="Disordered" evidence="3">
    <location>
        <begin position="888"/>
        <end position="910"/>
    </location>
</feature>